<proteinExistence type="predicted"/>
<dbReference type="AlphaFoldDB" id="A0A172T7Z8"/>
<name>A0A172T7Z8_9DEIO</name>
<feature type="domain" description="DUF4397" evidence="2">
    <location>
        <begin position="27"/>
        <end position="140"/>
    </location>
</feature>
<evidence type="ECO:0000313" key="4">
    <source>
        <dbReference type="Proteomes" id="UP000077363"/>
    </source>
</evidence>
<feature type="signal peptide" evidence="1">
    <location>
        <begin position="1"/>
        <end position="22"/>
    </location>
</feature>
<dbReference type="KEGG" id="dpu:SU48_04510"/>
<dbReference type="EMBL" id="CP011387">
    <property type="protein sequence ID" value="ANE43149.1"/>
    <property type="molecule type" value="Genomic_DNA"/>
</dbReference>
<reference evidence="3 4" key="1">
    <citation type="submission" date="2015-01" db="EMBL/GenBank/DDBJ databases">
        <title>Deinococcus puniceus/DY1/ whole genome sequencing.</title>
        <authorList>
            <person name="Kim M.K."/>
            <person name="Srinivasan S."/>
            <person name="Lee J.-J."/>
        </authorList>
    </citation>
    <scope>NUCLEOTIDE SEQUENCE [LARGE SCALE GENOMIC DNA]</scope>
    <source>
        <strain evidence="3 4">DY1</strain>
    </source>
</reference>
<dbReference type="STRING" id="1182568.SU48_04510"/>
<dbReference type="Pfam" id="PF14344">
    <property type="entry name" value="DUF4397"/>
    <property type="match status" value="1"/>
</dbReference>
<evidence type="ECO:0000313" key="3">
    <source>
        <dbReference type="EMBL" id="ANE43149.1"/>
    </source>
</evidence>
<evidence type="ECO:0000256" key="1">
    <source>
        <dbReference type="SAM" id="SignalP"/>
    </source>
</evidence>
<evidence type="ECO:0000259" key="2">
    <source>
        <dbReference type="Pfam" id="PF14344"/>
    </source>
</evidence>
<sequence length="229" mass="23744">MTNIKIGLTALAALSLASAASAQMGQAYVRVVHAVSDAPNVDVYVDGVRTVANAPFKAVTSFGEVPAGPHKVMVTAAGMMDTVVFEADVNLTAGTYYTVAAVGYLKNVKPKIFTATSMNMNKAKAAVNVYHLSPDGPRVQALAVDMSNAKLLPMGLAYGNKASLLVNPMGVNLNVVPFGKMEPVVKNISGISVAGGKSYSLFAVGTLGGKTFDVVVAEDKLVMGSMNEK</sequence>
<keyword evidence="3" id="KW-0808">Transferase</keyword>
<protein>
    <submittedName>
        <fullName evidence="3">Alginate O-acetyltransferase</fullName>
    </submittedName>
</protein>
<keyword evidence="1" id="KW-0732">Signal</keyword>
<dbReference type="PATRIC" id="fig|1182568.3.peg.939"/>
<keyword evidence="4" id="KW-1185">Reference proteome</keyword>
<feature type="chain" id="PRO_5008000467" evidence="1">
    <location>
        <begin position="23"/>
        <end position="229"/>
    </location>
</feature>
<dbReference type="InterPro" id="IPR025510">
    <property type="entry name" value="DUF4397"/>
</dbReference>
<gene>
    <name evidence="3" type="ORF">SU48_04510</name>
</gene>
<accession>A0A172T7Z8</accession>
<organism evidence="3 4">
    <name type="scientific">Deinococcus puniceus</name>
    <dbReference type="NCBI Taxonomy" id="1182568"/>
    <lineage>
        <taxon>Bacteria</taxon>
        <taxon>Thermotogati</taxon>
        <taxon>Deinococcota</taxon>
        <taxon>Deinococci</taxon>
        <taxon>Deinococcales</taxon>
        <taxon>Deinococcaceae</taxon>
        <taxon>Deinococcus</taxon>
    </lineage>
</organism>
<dbReference type="GO" id="GO:0016740">
    <property type="term" value="F:transferase activity"/>
    <property type="evidence" value="ECO:0007669"/>
    <property type="project" value="UniProtKB-KW"/>
</dbReference>
<dbReference type="RefSeq" id="WP_064014207.1">
    <property type="nucleotide sequence ID" value="NZ_CP011387.1"/>
</dbReference>
<dbReference type="Proteomes" id="UP000077363">
    <property type="component" value="Chromosome"/>
</dbReference>